<protein>
    <submittedName>
        <fullName evidence="2">Glycosyltransferase</fullName>
    </submittedName>
</protein>
<comment type="caution">
    <text evidence="2">The sequence shown here is derived from an EMBL/GenBank/DDBJ whole genome shotgun (WGS) entry which is preliminary data.</text>
</comment>
<dbReference type="Pfam" id="PF13692">
    <property type="entry name" value="Glyco_trans_1_4"/>
    <property type="match status" value="1"/>
</dbReference>
<keyword evidence="3" id="KW-1185">Reference proteome</keyword>
<sequence>MILTFGTYDAGRHPRVAILADGLRAHGADVAELNRPLGFSTAERVRMLQQPWRLPLLVVRLLACWAGLTAGAARFRRAHGRPAAVLVGYLGHFDVVLARVLFPRSVVVLDHLIFAGDTASDRGAAGLRVRLLNGLDRLAIACADVVVTDTDEHREMLPAAARRKGVTALVGAPATWFEVNSADPAHTPPSPTRFGGRPRALRASPEWGQRKPRADQPNLVVDGAAAGGGPGSVGAGRLSVVFFGLYTPLQGAPVIAEGIRAAIGQGARFDVTMIGSGQELDTTREILGDMPGVTWHDWVEPGDLPAIVGAHDVCLGIFSDTPKGLRVVPNKVYQGLAAGCVVVTSDTPPQRRAVGDVTELVPPADADALAKKLTELTDPDRLAEARARAASGRDRIRPGAVVEPLADVLDTRCPAALRGRSANGSGGNGIASGRGQGGAA</sequence>
<dbReference type="SUPFAM" id="SSF53756">
    <property type="entry name" value="UDP-Glycosyltransferase/glycogen phosphorylase"/>
    <property type="match status" value="1"/>
</dbReference>
<reference evidence="2 3" key="1">
    <citation type="journal article" date="2019" name="Int. J. Syst. Evol. Microbiol.">
        <title>The Global Catalogue of Microorganisms (GCM) 10K type strain sequencing project: providing services to taxonomists for standard genome sequencing and annotation.</title>
        <authorList>
            <consortium name="The Broad Institute Genomics Platform"/>
            <consortium name="The Broad Institute Genome Sequencing Center for Infectious Disease"/>
            <person name="Wu L."/>
            <person name="Ma J."/>
        </authorList>
    </citation>
    <scope>NUCLEOTIDE SEQUENCE [LARGE SCALE GENOMIC DNA]</scope>
    <source>
        <strain evidence="2 3">JCM 14326</strain>
    </source>
</reference>
<gene>
    <name evidence="2" type="ORF">GCM10009751_19270</name>
</gene>
<name>A0ABN2NEM0_9MICO</name>
<feature type="region of interest" description="Disordered" evidence="1">
    <location>
        <begin position="418"/>
        <end position="440"/>
    </location>
</feature>
<dbReference type="EMBL" id="BAAANL010000003">
    <property type="protein sequence ID" value="GAA1861688.1"/>
    <property type="molecule type" value="Genomic_DNA"/>
</dbReference>
<accession>A0ABN2NEM0</accession>
<dbReference type="RefSeq" id="WP_344102017.1">
    <property type="nucleotide sequence ID" value="NZ_BAAANL010000003.1"/>
</dbReference>
<dbReference type="Gene3D" id="3.40.50.2000">
    <property type="entry name" value="Glycogen Phosphorylase B"/>
    <property type="match status" value="1"/>
</dbReference>
<feature type="region of interest" description="Disordered" evidence="1">
    <location>
        <begin position="180"/>
        <end position="214"/>
    </location>
</feature>
<dbReference type="Proteomes" id="UP001501094">
    <property type="component" value="Unassembled WGS sequence"/>
</dbReference>
<evidence type="ECO:0000256" key="1">
    <source>
        <dbReference type="SAM" id="MobiDB-lite"/>
    </source>
</evidence>
<organism evidence="2 3">
    <name type="scientific">Myceligenerans crystallogenes</name>
    <dbReference type="NCBI Taxonomy" id="316335"/>
    <lineage>
        <taxon>Bacteria</taxon>
        <taxon>Bacillati</taxon>
        <taxon>Actinomycetota</taxon>
        <taxon>Actinomycetes</taxon>
        <taxon>Micrococcales</taxon>
        <taxon>Promicromonosporaceae</taxon>
        <taxon>Myceligenerans</taxon>
    </lineage>
</organism>
<evidence type="ECO:0000313" key="2">
    <source>
        <dbReference type="EMBL" id="GAA1861688.1"/>
    </source>
</evidence>
<proteinExistence type="predicted"/>
<evidence type="ECO:0000313" key="3">
    <source>
        <dbReference type="Proteomes" id="UP001501094"/>
    </source>
</evidence>
<feature type="compositionally biased region" description="Gly residues" evidence="1">
    <location>
        <begin position="424"/>
        <end position="440"/>
    </location>
</feature>